<dbReference type="AlphaFoldDB" id="A0A2X2BHB7"/>
<gene>
    <name evidence="1" type="ORF">NCTC10975_00599</name>
</gene>
<dbReference type="EMBL" id="UAUE01000003">
    <property type="protein sequence ID" value="SPY94263.1"/>
    <property type="molecule type" value="Genomic_DNA"/>
</dbReference>
<reference evidence="1 2" key="1">
    <citation type="submission" date="2018-06" db="EMBL/GenBank/DDBJ databases">
        <authorList>
            <consortium name="Pathogen Informatics"/>
            <person name="Doyle S."/>
        </authorList>
    </citation>
    <scope>NUCLEOTIDE SEQUENCE [LARGE SCALE GENOMIC DNA]</scope>
    <source>
        <strain evidence="1 2">NCTC10975</strain>
    </source>
</reference>
<accession>A0A2X2BHB7</accession>
<proteinExistence type="predicted"/>
<evidence type="ECO:0000313" key="1">
    <source>
        <dbReference type="EMBL" id="SPY94263.1"/>
    </source>
</evidence>
<sequence>MKMIDFSASIISYKSMGNIFVGENISLYISELYEHHDVSQSNYYLPNEDCRIAYYIDNILTIATLLDGTIISIGCNEKYKGKYKNKLYSGMLMGELIKLTRSQRILNGSIIIDEDYGISFILPSPYDEIADYIEHIPLDLRISEIYVSDYSFWASNKK</sequence>
<organism evidence="1 2">
    <name type="scientific">Proteus mirabilis</name>
    <dbReference type="NCBI Taxonomy" id="584"/>
    <lineage>
        <taxon>Bacteria</taxon>
        <taxon>Pseudomonadati</taxon>
        <taxon>Pseudomonadota</taxon>
        <taxon>Gammaproteobacteria</taxon>
        <taxon>Enterobacterales</taxon>
        <taxon>Morganellaceae</taxon>
        <taxon>Proteus</taxon>
    </lineage>
</organism>
<dbReference type="Proteomes" id="UP000251485">
    <property type="component" value="Unassembled WGS sequence"/>
</dbReference>
<dbReference type="RefSeq" id="WP_004247669.1">
    <property type="nucleotide sequence ID" value="NZ_BGMB01000059.1"/>
</dbReference>
<protein>
    <submittedName>
        <fullName evidence="1">Uncharacterized protein</fullName>
    </submittedName>
</protein>
<evidence type="ECO:0000313" key="2">
    <source>
        <dbReference type="Proteomes" id="UP000251485"/>
    </source>
</evidence>
<name>A0A2X2BHB7_PROMI</name>